<organism evidence="1 2">
    <name type="scientific">Jimgerdemannia flammicorona</name>
    <dbReference type="NCBI Taxonomy" id="994334"/>
    <lineage>
        <taxon>Eukaryota</taxon>
        <taxon>Fungi</taxon>
        <taxon>Fungi incertae sedis</taxon>
        <taxon>Mucoromycota</taxon>
        <taxon>Mucoromycotina</taxon>
        <taxon>Endogonomycetes</taxon>
        <taxon>Endogonales</taxon>
        <taxon>Endogonaceae</taxon>
        <taxon>Jimgerdemannia</taxon>
    </lineage>
</organism>
<dbReference type="EMBL" id="RBNI01024919">
    <property type="protein sequence ID" value="RUO95892.1"/>
    <property type="molecule type" value="Genomic_DNA"/>
</dbReference>
<name>A0A432ZZG6_9FUNG</name>
<accession>A0A432ZZG6</accession>
<protein>
    <submittedName>
        <fullName evidence="1">Uncharacterized protein</fullName>
    </submittedName>
</protein>
<reference evidence="1 2" key="1">
    <citation type="journal article" date="2018" name="New Phytol.">
        <title>Phylogenomics of Endogonaceae and evolution of mycorrhizas within Mucoromycota.</title>
        <authorList>
            <person name="Chang Y."/>
            <person name="Desiro A."/>
            <person name="Na H."/>
            <person name="Sandor L."/>
            <person name="Lipzen A."/>
            <person name="Clum A."/>
            <person name="Barry K."/>
            <person name="Grigoriev I.V."/>
            <person name="Martin F.M."/>
            <person name="Stajich J.E."/>
            <person name="Smith M.E."/>
            <person name="Bonito G."/>
            <person name="Spatafora J.W."/>
        </authorList>
    </citation>
    <scope>NUCLEOTIDE SEQUENCE [LARGE SCALE GENOMIC DNA]</scope>
    <source>
        <strain evidence="1 2">GMNB39</strain>
    </source>
</reference>
<proteinExistence type="predicted"/>
<keyword evidence="2" id="KW-1185">Reference proteome</keyword>
<comment type="caution">
    <text evidence="1">The sequence shown here is derived from an EMBL/GenBank/DDBJ whole genome shotgun (WGS) entry which is preliminary data.</text>
</comment>
<dbReference type="AlphaFoldDB" id="A0A432ZZG6"/>
<dbReference type="Proteomes" id="UP000268093">
    <property type="component" value="Unassembled WGS sequence"/>
</dbReference>
<evidence type="ECO:0000313" key="2">
    <source>
        <dbReference type="Proteomes" id="UP000268093"/>
    </source>
</evidence>
<gene>
    <name evidence="1" type="ORF">BC936DRAFT_143000</name>
</gene>
<evidence type="ECO:0000313" key="1">
    <source>
        <dbReference type="EMBL" id="RUO95892.1"/>
    </source>
</evidence>
<sequence length="103" mass="12094">MAMFVILFHLVRREVHHVGQGLNPDEIAATLALLMAVLQSRYIIEGVYNVIKKFPEDLTEESLLNIIDRTGSRYNHQSAKHYRYHHPRIHPRRNDSTLKMFTI</sequence>